<accession>A0AAD8V2M8</accession>
<sequence length="264" mass="29354">MNEMRIPAGESYLPDDFKDCLKDAEKKFAAVDAWKRDSTRLCERLAEEKAVIRSLRAAIDAAHDRCFAAQKEHAARWSNAELKRLKQDMIALTGPLTEARIEVRMAHRNWARIRPAPKPTPALLECLKDFMEPTATPEPELTERGHREERGFQGWNAETPRDCGAAAVEGWLSSSTALTDSVEDGSSISGSVTDGTSVTDGSEGLSDGSPCPPQRRGRAGQRKSPNNQRRCLLATADARKKHGAPTKRQQKSRGRGSRYQPYRR</sequence>
<feature type="compositionally biased region" description="Polar residues" evidence="1">
    <location>
        <begin position="180"/>
        <end position="200"/>
    </location>
</feature>
<dbReference type="RefSeq" id="XP_060411989.1">
    <property type="nucleotide sequence ID" value="XM_060552107.1"/>
</dbReference>
<keyword evidence="3" id="KW-1185">Reference proteome</keyword>
<feature type="compositionally biased region" description="Basic residues" evidence="1">
    <location>
        <begin position="239"/>
        <end position="264"/>
    </location>
</feature>
<evidence type="ECO:0000313" key="3">
    <source>
        <dbReference type="Proteomes" id="UP001230504"/>
    </source>
</evidence>
<organism evidence="2 3">
    <name type="scientific">Colletotrichum navitas</name>
    <dbReference type="NCBI Taxonomy" id="681940"/>
    <lineage>
        <taxon>Eukaryota</taxon>
        <taxon>Fungi</taxon>
        <taxon>Dikarya</taxon>
        <taxon>Ascomycota</taxon>
        <taxon>Pezizomycotina</taxon>
        <taxon>Sordariomycetes</taxon>
        <taxon>Hypocreomycetidae</taxon>
        <taxon>Glomerellales</taxon>
        <taxon>Glomerellaceae</taxon>
        <taxon>Colletotrichum</taxon>
        <taxon>Colletotrichum graminicola species complex</taxon>
    </lineage>
</organism>
<evidence type="ECO:0000313" key="2">
    <source>
        <dbReference type="EMBL" id="KAK1584933.1"/>
    </source>
</evidence>
<dbReference type="AlphaFoldDB" id="A0AAD8V2M8"/>
<reference evidence="2" key="1">
    <citation type="submission" date="2021-06" db="EMBL/GenBank/DDBJ databases">
        <title>Comparative genomics, transcriptomics and evolutionary studies reveal genomic signatures of adaptation to plant cell wall in hemibiotrophic fungi.</title>
        <authorList>
            <consortium name="DOE Joint Genome Institute"/>
            <person name="Baroncelli R."/>
            <person name="Diaz J.F."/>
            <person name="Benocci T."/>
            <person name="Peng M."/>
            <person name="Battaglia E."/>
            <person name="Haridas S."/>
            <person name="Andreopoulos W."/>
            <person name="Labutti K."/>
            <person name="Pangilinan J."/>
            <person name="Floch G.L."/>
            <person name="Makela M.R."/>
            <person name="Henrissat B."/>
            <person name="Grigoriev I.V."/>
            <person name="Crouch J.A."/>
            <person name="De Vries R.P."/>
            <person name="Sukno S.A."/>
            <person name="Thon M.R."/>
        </authorList>
    </citation>
    <scope>NUCLEOTIDE SEQUENCE</scope>
    <source>
        <strain evidence="2">CBS 125086</strain>
    </source>
</reference>
<dbReference type="GeneID" id="85436347"/>
<protein>
    <submittedName>
        <fullName evidence="2">Uncharacterized protein</fullName>
    </submittedName>
</protein>
<feature type="region of interest" description="Disordered" evidence="1">
    <location>
        <begin position="180"/>
        <end position="264"/>
    </location>
</feature>
<dbReference type="Proteomes" id="UP001230504">
    <property type="component" value="Unassembled WGS sequence"/>
</dbReference>
<comment type="caution">
    <text evidence="2">The sequence shown here is derived from an EMBL/GenBank/DDBJ whole genome shotgun (WGS) entry which is preliminary data.</text>
</comment>
<name>A0AAD8V2M8_9PEZI</name>
<evidence type="ECO:0000256" key="1">
    <source>
        <dbReference type="SAM" id="MobiDB-lite"/>
    </source>
</evidence>
<proteinExistence type="predicted"/>
<feature type="region of interest" description="Disordered" evidence="1">
    <location>
        <begin position="135"/>
        <end position="159"/>
    </location>
</feature>
<dbReference type="EMBL" id="JAHLJV010000049">
    <property type="protein sequence ID" value="KAK1584933.1"/>
    <property type="molecule type" value="Genomic_DNA"/>
</dbReference>
<gene>
    <name evidence="2" type="ORF">LY79DRAFT_279716</name>
</gene>
<feature type="compositionally biased region" description="Basic and acidic residues" evidence="1">
    <location>
        <begin position="141"/>
        <end position="151"/>
    </location>
</feature>